<protein>
    <submittedName>
        <fullName evidence="2">Uncharacterized protein</fullName>
    </submittedName>
</protein>
<proteinExistence type="predicted"/>
<evidence type="ECO:0000313" key="2">
    <source>
        <dbReference type="EMBL" id="KAF8820798.1"/>
    </source>
</evidence>
<keyword evidence="3" id="KW-1185">Reference proteome</keyword>
<reference evidence="2 3" key="1">
    <citation type="journal article" date="2020" name="bioRxiv">
        <title>Metabolic contributions of an alphaproteobacterial endosymbiont in the apicomplexan Cardiosporidium cionae.</title>
        <authorList>
            <person name="Hunter E.S."/>
            <person name="Paight C.J."/>
            <person name="Lane C.E."/>
        </authorList>
    </citation>
    <scope>NUCLEOTIDE SEQUENCE [LARGE SCALE GENOMIC DNA]</scope>
    <source>
        <strain evidence="2">ESH_2018</strain>
    </source>
</reference>
<organism evidence="2 3">
    <name type="scientific">Cardiosporidium cionae</name>
    <dbReference type="NCBI Taxonomy" id="476202"/>
    <lineage>
        <taxon>Eukaryota</taxon>
        <taxon>Sar</taxon>
        <taxon>Alveolata</taxon>
        <taxon>Apicomplexa</taxon>
        <taxon>Aconoidasida</taxon>
        <taxon>Nephromycida</taxon>
        <taxon>Cardiosporidium</taxon>
    </lineage>
</organism>
<feature type="region of interest" description="Disordered" evidence="1">
    <location>
        <begin position="9"/>
        <end position="28"/>
    </location>
</feature>
<sequence length="426" mass="48415">MRLGGKLFADASGGNEDTVAGELEQERETKNRRALDKINTELNKRVQNDSVILQLGVSPSLIISPLVGHVHVIERSYPTCVRWMKGIIGQCMKKHRLSIHCEDDERLSEQESYNQYYNKIAKIMRQQRIPLFAVVVISDESPVASLLSVFPYVDLSTVLLLNSIPNRNSMQKIEKYYDVQAKMTPSEISSDELTPQLIQLRPKFVTKPRSDQWKNHLSTNWKAGDTNVDILLLQKLRDAINSTSLREKYPHDVVLQALSNLRILRKFVNMGYSEGDSIIHKTLVQLHESLTSVDAERTLEEMTKLQSVTSHLIFQMQHTSYFSSFFSSFEKRINSIVSTQERLQLQRMLNELKIAVEEDVGDFQRELLTKAIENADDCLEQSESAQLIKIIEALSLFTEASQVKSDASASLPLVNSLCKRTTAAET</sequence>
<dbReference type="EMBL" id="JADAQX010000298">
    <property type="protein sequence ID" value="KAF8820798.1"/>
    <property type="molecule type" value="Genomic_DNA"/>
</dbReference>
<dbReference type="Proteomes" id="UP000823046">
    <property type="component" value="Unassembled WGS sequence"/>
</dbReference>
<evidence type="ECO:0000256" key="1">
    <source>
        <dbReference type="SAM" id="MobiDB-lite"/>
    </source>
</evidence>
<accession>A0ABQ7J9X0</accession>
<gene>
    <name evidence="2" type="ORF">IE077_002804</name>
</gene>
<evidence type="ECO:0000313" key="3">
    <source>
        <dbReference type="Proteomes" id="UP000823046"/>
    </source>
</evidence>
<name>A0ABQ7J9X0_9APIC</name>
<comment type="caution">
    <text evidence="2">The sequence shown here is derived from an EMBL/GenBank/DDBJ whole genome shotgun (WGS) entry which is preliminary data.</text>
</comment>